<evidence type="ECO:0000256" key="5">
    <source>
        <dbReference type="ARBA" id="ARBA00023210"/>
    </source>
</evidence>
<dbReference type="AlphaFoldDB" id="A0A2V4NTK3"/>
<dbReference type="Pfam" id="PF04686">
    <property type="entry name" value="SsgA"/>
    <property type="match status" value="1"/>
</dbReference>
<proteinExistence type="inferred from homology"/>
<dbReference type="OrthoDB" id="3853096at2"/>
<dbReference type="EMBL" id="PYBW01000025">
    <property type="protein sequence ID" value="PYC84414.1"/>
    <property type="molecule type" value="Genomic_DNA"/>
</dbReference>
<keyword evidence="3 7" id="KW-0132">Cell division</keyword>
<evidence type="ECO:0000256" key="6">
    <source>
        <dbReference type="ARBA" id="ARBA00023306"/>
    </source>
</evidence>
<protein>
    <submittedName>
        <fullName evidence="7">SsgA family sporulation/cell division regulator</fullName>
    </submittedName>
</protein>
<evidence type="ECO:0000256" key="2">
    <source>
        <dbReference type="ARBA" id="ARBA00009323"/>
    </source>
</evidence>
<gene>
    <name evidence="7" type="ORF">C7C46_07985</name>
</gene>
<comment type="subcellular location">
    <subcellularLocation>
        <location evidence="1">Cell septum</location>
    </subcellularLocation>
</comment>
<keyword evidence="5" id="KW-0717">Septation</keyword>
<evidence type="ECO:0000313" key="7">
    <source>
        <dbReference type="EMBL" id="PYC84414.1"/>
    </source>
</evidence>
<name>A0A2V4NTK3_9ACTN</name>
<dbReference type="Proteomes" id="UP000248039">
    <property type="component" value="Unassembled WGS sequence"/>
</dbReference>
<dbReference type="Gene3D" id="2.30.31.20">
    <property type="entry name" value="Sporulation-specific cell division protein SsgB"/>
    <property type="match status" value="1"/>
</dbReference>
<accession>A0A2V4NTK3</accession>
<dbReference type="GO" id="GO:0030435">
    <property type="term" value="P:sporulation resulting in formation of a cellular spore"/>
    <property type="evidence" value="ECO:0007669"/>
    <property type="project" value="UniProtKB-KW"/>
</dbReference>
<organism evidence="7 8">
    <name type="scientific">Streptomyces tateyamensis</name>
    <dbReference type="NCBI Taxonomy" id="565073"/>
    <lineage>
        <taxon>Bacteria</taxon>
        <taxon>Bacillati</taxon>
        <taxon>Actinomycetota</taxon>
        <taxon>Actinomycetes</taxon>
        <taxon>Kitasatosporales</taxon>
        <taxon>Streptomycetaceae</taxon>
        <taxon>Streptomyces</taxon>
    </lineage>
</organism>
<evidence type="ECO:0000313" key="8">
    <source>
        <dbReference type="Proteomes" id="UP000248039"/>
    </source>
</evidence>
<keyword evidence="4" id="KW-0749">Sporulation</keyword>
<comment type="caution">
    <text evidence="7">The sequence shown here is derived from an EMBL/GenBank/DDBJ whole genome shotgun (WGS) entry which is preliminary data.</text>
</comment>
<dbReference type="InterPro" id="IPR006776">
    <property type="entry name" value="SsgB"/>
</dbReference>
<evidence type="ECO:0000256" key="4">
    <source>
        <dbReference type="ARBA" id="ARBA00022969"/>
    </source>
</evidence>
<dbReference type="InterPro" id="IPR038658">
    <property type="entry name" value="SsgB_sf"/>
</dbReference>
<comment type="similarity">
    <text evidence="2">Belongs to the SsgA family.</text>
</comment>
<dbReference type="GO" id="GO:0030428">
    <property type="term" value="C:cell septum"/>
    <property type="evidence" value="ECO:0007669"/>
    <property type="project" value="UniProtKB-SubCell"/>
</dbReference>
<dbReference type="GO" id="GO:0000917">
    <property type="term" value="P:division septum assembly"/>
    <property type="evidence" value="ECO:0007669"/>
    <property type="project" value="UniProtKB-KW"/>
</dbReference>
<dbReference type="RefSeq" id="WP_110667198.1">
    <property type="nucleotide sequence ID" value="NZ_PYBW01000025.1"/>
</dbReference>
<evidence type="ECO:0000256" key="1">
    <source>
        <dbReference type="ARBA" id="ARBA00004431"/>
    </source>
</evidence>
<reference evidence="7 8" key="1">
    <citation type="submission" date="2018-03" db="EMBL/GenBank/DDBJ databases">
        <title>Bioinformatic expansion and discovery of thiopeptide antibiotics.</title>
        <authorList>
            <person name="Schwalen C.J."/>
            <person name="Hudson G.A."/>
            <person name="Mitchell D.A."/>
        </authorList>
    </citation>
    <scope>NUCLEOTIDE SEQUENCE [LARGE SCALE GENOMIC DNA]</scope>
    <source>
        <strain evidence="7 8">ATCC 21389</strain>
    </source>
</reference>
<keyword evidence="8" id="KW-1185">Reference proteome</keyword>
<keyword evidence="6" id="KW-0131">Cell cycle</keyword>
<sequence>MRSAVVEQIVRARLILSGQVSTGLLVALRYRAADPLAVQLVFPREYSLDEPTGPGEVVWTFARQLLAEGLETPAGLGDVHIRPGRGPHTMVELRAAEGVALLAFEAGELRRFLRAGYRLVPEGREHLHLDADRALAELLG</sequence>
<evidence type="ECO:0000256" key="3">
    <source>
        <dbReference type="ARBA" id="ARBA00022618"/>
    </source>
</evidence>